<dbReference type="InterPro" id="IPR024072">
    <property type="entry name" value="DHFR-like_dom_sf"/>
</dbReference>
<dbReference type="InterPro" id="IPR050765">
    <property type="entry name" value="Riboflavin_Biosynth_HTPR"/>
</dbReference>
<organism evidence="2 3">
    <name type="scientific">Nocardia cerradoensis</name>
    <dbReference type="NCBI Taxonomy" id="85688"/>
    <lineage>
        <taxon>Bacteria</taxon>
        <taxon>Bacillati</taxon>
        <taxon>Actinomycetota</taxon>
        <taxon>Actinomycetes</taxon>
        <taxon>Mycobacteriales</taxon>
        <taxon>Nocardiaceae</taxon>
        <taxon>Nocardia</taxon>
    </lineage>
</organism>
<gene>
    <name evidence="2" type="ORF">B7C42_01320</name>
</gene>
<feature type="domain" description="Bacterial bifunctional deaminase-reductase C-terminal" evidence="1">
    <location>
        <begin position="3"/>
        <end position="170"/>
    </location>
</feature>
<evidence type="ECO:0000313" key="2">
    <source>
        <dbReference type="EMBL" id="OXR46354.1"/>
    </source>
</evidence>
<evidence type="ECO:0000313" key="3">
    <source>
        <dbReference type="Proteomes" id="UP000215506"/>
    </source>
</evidence>
<dbReference type="InterPro" id="IPR002734">
    <property type="entry name" value="RibDG_C"/>
</dbReference>
<keyword evidence="3" id="KW-1185">Reference proteome</keyword>
<sequence>MGKIVVAEFVSLDGFIQDPLWTAPFWCDGIANYKSGELEAVDALLLGRTTYQMFAASWPDHPEEGAYKDKMNSMPKYVATDSLRDLEWNAQRIEGDLAAGIAKLRTEQNLLVFGSASLVTYLREHELVDEYRLVVYPVLLGSGLRLFEAVEPEATLALADSEVLDNGVVLTTYRVSANSVVRPSFG</sequence>
<proteinExistence type="predicted"/>
<dbReference type="SUPFAM" id="SSF53597">
    <property type="entry name" value="Dihydrofolate reductase-like"/>
    <property type="match status" value="1"/>
</dbReference>
<reference evidence="2 3" key="1">
    <citation type="submission" date="2017-07" db="EMBL/GenBank/DDBJ databases">
        <title>First draft Genome Sequence of Nocardia cerradoensis isolated from human infection.</title>
        <authorList>
            <person name="Carrasco G."/>
        </authorList>
    </citation>
    <scope>NUCLEOTIDE SEQUENCE [LARGE SCALE GENOMIC DNA]</scope>
    <source>
        <strain evidence="2 3">CNM20130759</strain>
    </source>
</reference>
<dbReference type="GO" id="GO:0009231">
    <property type="term" value="P:riboflavin biosynthetic process"/>
    <property type="evidence" value="ECO:0007669"/>
    <property type="project" value="InterPro"/>
</dbReference>
<dbReference type="PANTHER" id="PTHR38011:SF11">
    <property type="entry name" value="2,5-DIAMINO-6-RIBOSYLAMINO-4(3H)-PYRIMIDINONE 5'-PHOSPHATE REDUCTASE"/>
    <property type="match status" value="1"/>
</dbReference>
<dbReference type="Proteomes" id="UP000215506">
    <property type="component" value="Unassembled WGS sequence"/>
</dbReference>
<protein>
    <recommendedName>
        <fullName evidence="1">Bacterial bifunctional deaminase-reductase C-terminal domain-containing protein</fullName>
    </recommendedName>
</protein>
<dbReference type="RefSeq" id="WP_039781702.1">
    <property type="nucleotide sequence ID" value="NZ_JAAXOR010000005.1"/>
</dbReference>
<name>A0A231HBN8_9NOCA</name>
<accession>A0A231HBN8</accession>
<dbReference type="Pfam" id="PF01872">
    <property type="entry name" value="RibD_C"/>
    <property type="match status" value="1"/>
</dbReference>
<comment type="caution">
    <text evidence="2">The sequence shown here is derived from an EMBL/GenBank/DDBJ whole genome shotgun (WGS) entry which is preliminary data.</text>
</comment>
<dbReference type="EMBL" id="NGAF01000002">
    <property type="protein sequence ID" value="OXR46354.1"/>
    <property type="molecule type" value="Genomic_DNA"/>
</dbReference>
<dbReference type="PANTHER" id="PTHR38011">
    <property type="entry name" value="DIHYDROFOLATE REDUCTASE FAMILY PROTEIN (AFU_ORTHOLOGUE AFUA_8G06820)"/>
    <property type="match status" value="1"/>
</dbReference>
<dbReference type="AlphaFoldDB" id="A0A231HBN8"/>
<dbReference type="Gene3D" id="3.40.430.10">
    <property type="entry name" value="Dihydrofolate Reductase, subunit A"/>
    <property type="match status" value="1"/>
</dbReference>
<dbReference type="GO" id="GO:0008703">
    <property type="term" value="F:5-amino-6-(5-phosphoribosylamino)uracil reductase activity"/>
    <property type="evidence" value="ECO:0007669"/>
    <property type="project" value="InterPro"/>
</dbReference>
<evidence type="ECO:0000259" key="1">
    <source>
        <dbReference type="Pfam" id="PF01872"/>
    </source>
</evidence>